<reference evidence="2" key="1">
    <citation type="submission" date="2017-08" db="EMBL/GenBank/DDBJ databases">
        <authorList>
            <person name="Huang Z."/>
        </authorList>
    </citation>
    <scope>NUCLEOTIDE SEQUENCE [LARGE SCALE GENOMIC DNA]</scope>
    <source>
        <strain evidence="2">SA5d-4</strain>
    </source>
</reference>
<dbReference type="RefSeq" id="WP_094922572.1">
    <property type="nucleotide sequence ID" value="NZ_NPIA01000002.1"/>
</dbReference>
<protein>
    <submittedName>
        <fullName evidence="1">Uncharacterized protein</fullName>
    </submittedName>
</protein>
<proteinExistence type="predicted"/>
<evidence type="ECO:0000313" key="2">
    <source>
        <dbReference type="Proteomes" id="UP000217083"/>
    </source>
</evidence>
<comment type="caution">
    <text evidence="1">The sequence shown here is derived from an EMBL/GenBank/DDBJ whole genome shotgun (WGS) entry which is preliminary data.</text>
</comment>
<gene>
    <name evidence="1" type="ORF">CIB95_04670</name>
</gene>
<dbReference type="EMBL" id="NPIA01000002">
    <property type="protein sequence ID" value="OZM57667.1"/>
    <property type="molecule type" value="Genomic_DNA"/>
</dbReference>
<evidence type="ECO:0000313" key="1">
    <source>
        <dbReference type="EMBL" id="OZM57667.1"/>
    </source>
</evidence>
<organism evidence="1 2">
    <name type="scientific">Lottiidibacillus patelloidae</name>
    <dbReference type="NCBI Taxonomy" id="2670334"/>
    <lineage>
        <taxon>Bacteria</taxon>
        <taxon>Bacillati</taxon>
        <taxon>Bacillota</taxon>
        <taxon>Bacilli</taxon>
        <taxon>Bacillales</taxon>
        <taxon>Bacillaceae</taxon>
        <taxon>Lottiidibacillus</taxon>
    </lineage>
</organism>
<accession>A0A263BWG6</accession>
<sequence>MEKRYGGVLPEESESQISNIFDRDDELLIFKRFTDMESIESEMEETYTLIQLQAPILKSTFSDYGFVSPKANHYLYDDMVRGFTIRSEHKDNIKMALFQIEEHLIAVENAYDQPIYFVDKKLSTLIEKYKLAYEVEIIFIT</sequence>
<dbReference type="AlphaFoldDB" id="A0A263BWG6"/>
<dbReference type="Proteomes" id="UP000217083">
    <property type="component" value="Unassembled WGS sequence"/>
</dbReference>
<reference evidence="1 2" key="2">
    <citation type="submission" date="2017-09" db="EMBL/GenBank/DDBJ databases">
        <title>Bacillus patelloidae sp. nov., isolated from the intestinal tract of a marine limpet.</title>
        <authorList>
            <person name="Liu R."/>
            <person name="Dong C."/>
            <person name="Shao Z."/>
        </authorList>
    </citation>
    <scope>NUCLEOTIDE SEQUENCE [LARGE SCALE GENOMIC DNA]</scope>
    <source>
        <strain evidence="1 2">SA5d-4</strain>
    </source>
</reference>
<name>A0A263BWG6_9BACI</name>
<keyword evidence="2" id="KW-1185">Reference proteome</keyword>